<feature type="compositionally biased region" description="Low complexity" evidence="1">
    <location>
        <begin position="496"/>
        <end position="528"/>
    </location>
</feature>
<dbReference type="PROSITE" id="PS51450">
    <property type="entry name" value="LRR"/>
    <property type="match status" value="1"/>
</dbReference>
<feature type="compositionally biased region" description="Low complexity" evidence="1">
    <location>
        <begin position="385"/>
        <end position="399"/>
    </location>
</feature>
<dbReference type="EMBL" id="HBGE01030767">
    <property type="protein sequence ID" value="CAD9123666.1"/>
    <property type="molecule type" value="Transcribed_RNA"/>
</dbReference>
<evidence type="ECO:0008006" key="3">
    <source>
        <dbReference type="Google" id="ProtNLM"/>
    </source>
</evidence>
<dbReference type="Gene3D" id="3.80.10.10">
    <property type="entry name" value="Ribonuclease Inhibitor"/>
    <property type="match status" value="1"/>
</dbReference>
<feature type="region of interest" description="Disordered" evidence="1">
    <location>
        <begin position="353"/>
        <end position="422"/>
    </location>
</feature>
<feature type="compositionally biased region" description="Basic and acidic residues" evidence="1">
    <location>
        <begin position="468"/>
        <end position="488"/>
    </location>
</feature>
<organism evidence="2">
    <name type="scientific">Alexandrium catenella</name>
    <name type="common">Red tide dinoflagellate</name>
    <name type="synonym">Gonyaulax catenella</name>
    <dbReference type="NCBI Taxonomy" id="2925"/>
    <lineage>
        <taxon>Eukaryota</taxon>
        <taxon>Sar</taxon>
        <taxon>Alveolata</taxon>
        <taxon>Dinophyceae</taxon>
        <taxon>Gonyaulacales</taxon>
        <taxon>Pyrocystaceae</taxon>
        <taxon>Alexandrium</taxon>
    </lineage>
</organism>
<name>A0A7S1M7M1_ALECA</name>
<feature type="region of interest" description="Disordered" evidence="1">
    <location>
        <begin position="466"/>
        <end position="556"/>
    </location>
</feature>
<dbReference type="PANTHER" id="PTHR22708">
    <property type="entry name" value="LEUCINE-RICH REPEAT-CONTAINING PROTEIN 56"/>
    <property type="match status" value="1"/>
</dbReference>
<sequence>MAQAIGPQPASLPRLPGWAPRALRCASGSARHGGKAWGPICTSAPMVSPVRVPQLRCDLVHETASSQQETGLSAEFLHHFCETSDLSLVTQLDIQVDSVQQNIELLGEHLRNLRQLRLTDSSVLCLRDLGTDLSGLEILWMSRCGLQDLGGAASALQSLRELYIPFNDISDLSPLSGHERIEVLDLEGNAVAELDEVAGLSLCPQLRELTLRGNPLCRGTALIRATVRSLLPELAILDDASIELSADPNDLAGHEVFNPDAEADLEMLVHGRGDGGARAGCHGVSNQSQDPHGDQNCYGGDGLEPIQPLHPSHPLLARGLLESQRARASRPYGEEPDEDELVVEGLKRARPRLTAPHAFTARPTVGSPHLGVQLPDRRQVRTAGSEPASSRPATASSSRLNFDDLKSSQDSASGLTCGAPLAGGPLVAVRQRRSQGAGGRDAEPEQGIRELLRRYRTYTQPSCIPAEELLHRKREADGKRPGTPDVRIHAPASLQASGSSRGATSAGLDMASRARPSSSAGADGAPSSTPTLERRRDSGSTRTPRLPPAPEEGGAVVVPPSLITRYGEALFIEDDLAVDLE</sequence>
<dbReference type="InterPro" id="IPR040091">
    <property type="entry name" value="LRRC56"/>
</dbReference>
<dbReference type="PANTHER" id="PTHR22708:SF0">
    <property type="entry name" value="LEUCINE-RICH REPEAT-CONTAINING PROTEIN 56"/>
    <property type="match status" value="1"/>
</dbReference>
<accession>A0A7S1M7M1</accession>
<evidence type="ECO:0000313" key="2">
    <source>
        <dbReference type="EMBL" id="CAD9123666.1"/>
    </source>
</evidence>
<dbReference type="SUPFAM" id="SSF52058">
    <property type="entry name" value="L domain-like"/>
    <property type="match status" value="1"/>
</dbReference>
<reference evidence="2" key="1">
    <citation type="submission" date="2021-01" db="EMBL/GenBank/DDBJ databases">
        <authorList>
            <person name="Corre E."/>
            <person name="Pelletier E."/>
            <person name="Niang G."/>
            <person name="Scheremetjew M."/>
            <person name="Finn R."/>
            <person name="Kale V."/>
            <person name="Holt S."/>
            <person name="Cochrane G."/>
            <person name="Meng A."/>
            <person name="Brown T."/>
            <person name="Cohen L."/>
        </authorList>
    </citation>
    <scope>NUCLEOTIDE SEQUENCE</scope>
    <source>
        <strain evidence="2">OF101</strain>
    </source>
</reference>
<dbReference type="InterPro" id="IPR032675">
    <property type="entry name" value="LRR_dom_sf"/>
</dbReference>
<protein>
    <recommendedName>
        <fullName evidence="3">Leucine-rich repeat-containing protein 56</fullName>
    </recommendedName>
</protein>
<dbReference type="InterPro" id="IPR001611">
    <property type="entry name" value="Leu-rich_rpt"/>
</dbReference>
<gene>
    <name evidence="2" type="ORF">ACAT0790_LOCUS18563</name>
</gene>
<dbReference type="AlphaFoldDB" id="A0A7S1M7M1"/>
<proteinExistence type="predicted"/>
<evidence type="ECO:0000256" key="1">
    <source>
        <dbReference type="SAM" id="MobiDB-lite"/>
    </source>
</evidence>